<dbReference type="Gene3D" id="3.40.50.300">
    <property type="entry name" value="P-loop containing nucleotide triphosphate hydrolases"/>
    <property type="match status" value="1"/>
</dbReference>
<organism evidence="2 3">
    <name type="scientific">Crossiella equi</name>
    <dbReference type="NCBI Taxonomy" id="130796"/>
    <lineage>
        <taxon>Bacteria</taxon>
        <taxon>Bacillati</taxon>
        <taxon>Actinomycetota</taxon>
        <taxon>Actinomycetes</taxon>
        <taxon>Pseudonocardiales</taxon>
        <taxon>Pseudonocardiaceae</taxon>
        <taxon>Crossiella</taxon>
    </lineage>
</organism>
<gene>
    <name evidence="2" type="ORF">JOF53_001092</name>
</gene>
<dbReference type="Proteomes" id="UP001519363">
    <property type="component" value="Unassembled WGS sequence"/>
</dbReference>
<dbReference type="Pfam" id="PF00196">
    <property type="entry name" value="GerE"/>
    <property type="match status" value="1"/>
</dbReference>
<sequence>MPGALPVPPNRLVGRRAELAEVCALLAGHRLVTLTGLGGVGKTRLAVAAGRRLAERTTVHWLALDAVRDEAGLAAGLAGLPLGQGSLLVVDSCEHLVAACAEQLGELLAAVPGLRVLVTSRQPLGVPGEHVVRLRPFELPEVSGAAEARRLDAVRLFTDRAAQRWPGFVLTSDNWAAVHDVCARLDGVPLAIEIAASWLGTLTPEALAARLAADFTLLDRTSPGRHPRHRTLHAVLRWSFDLLSTGEQLLWTRLAVFADSASRESVEAVCADDGFHPGSVLRAVTAKSVVQVVEGRYRLTAAMRQFGVEVLRGRGELSRIRTRHLRHVTALAVQAQRRWRAGTDQAALAAQFRTERGNVRAALEHALATPGLATEALTLVAALDFFWHGCGHPAEGRRWARRALAGTVEPGAARAGAQFVAAHLDGTAAAAGLAREVLAWGRQHDDATATGQGLLVLAHAALLADDRTRAAALFGQAADAFQAAGHPTSRLAATAARLALTPTAPAAPARHLADCGPDRHDWVRTHFHHALGQAHLTRGDHASAAQAAFAGLFNAARFEDVLGTCQHLRLLAQVHRATGRHVQAAQLLGASHGLWPDPDPGWARELLPVLGERGYQAAHDRGRRHGADVARAVAFARTTTRHEPKPPRLLTAREAQVAELVGRGLTNRDIAGQLGIARGTVESHVASVLAKLDLSSRTEVADWLGHRGPPAT</sequence>
<feature type="domain" description="HTH luxR-type" evidence="1">
    <location>
        <begin position="643"/>
        <end position="708"/>
    </location>
</feature>
<dbReference type="PRINTS" id="PR00038">
    <property type="entry name" value="HTHLUXR"/>
</dbReference>
<dbReference type="PROSITE" id="PS00622">
    <property type="entry name" value="HTH_LUXR_1"/>
    <property type="match status" value="1"/>
</dbReference>
<evidence type="ECO:0000259" key="1">
    <source>
        <dbReference type="PROSITE" id="PS50043"/>
    </source>
</evidence>
<keyword evidence="3" id="KW-1185">Reference proteome</keyword>
<accession>A0ABS5A6K0</accession>
<dbReference type="InterPro" id="IPR036388">
    <property type="entry name" value="WH-like_DNA-bd_sf"/>
</dbReference>
<dbReference type="InterPro" id="IPR000792">
    <property type="entry name" value="Tscrpt_reg_LuxR_C"/>
</dbReference>
<protein>
    <submittedName>
        <fullName evidence="2">ATPase/DNA-binding CsgD family transcriptional regulator</fullName>
    </submittedName>
</protein>
<reference evidence="2 3" key="1">
    <citation type="submission" date="2021-03" db="EMBL/GenBank/DDBJ databases">
        <title>Sequencing the genomes of 1000 actinobacteria strains.</title>
        <authorList>
            <person name="Klenk H.-P."/>
        </authorList>
    </citation>
    <scope>NUCLEOTIDE SEQUENCE [LARGE SCALE GENOMIC DNA]</scope>
    <source>
        <strain evidence="2 3">DSM 44580</strain>
    </source>
</reference>
<dbReference type="PANTHER" id="PTHR47691:SF3">
    <property type="entry name" value="HTH-TYPE TRANSCRIPTIONAL REGULATOR RV0890C-RELATED"/>
    <property type="match status" value="1"/>
</dbReference>
<name>A0ABS5A6K0_9PSEU</name>
<dbReference type="PANTHER" id="PTHR47691">
    <property type="entry name" value="REGULATOR-RELATED"/>
    <property type="match status" value="1"/>
</dbReference>
<comment type="caution">
    <text evidence="2">The sequence shown here is derived from an EMBL/GenBank/DDBJ whole genome shotgun (WGS) entry which is preliminary data.</text>
</comment>
<dbReference type="SMART" id="SM00421">
    <property type="entry name" value="HTH_LUXR"/>
    <property type="match status" value="1"/>
</dbReference>
<dbReference type="CDD" id="cd06170">
    <property type="entry name" value="LuxR_C_like"/>
    <property type="match status" value="1"/>
</dbReference>
<proteinExistence type="predicted"/>
<dbReference type="RefSeq" id="WP_158103508.1">
    <property type="nucleotide sequence ID" value="NZ_JAGIOO010000001.1"/>
</dbReference>
<evidence type="ECO:0000313" key="2">
    <source>
        <dbReference type="EMBL" id="MBP2472220.1"/>
    </source>
</evidence>
<evidence type="ECO:0000313" key="3">
    <source>
        <dbReference type="Proteomes" id="UP001519363"/>
    </source>
</evidence>
<dbReference type="SUPFAM" id="SSF52540">
    <property type="entry name" value="P-loop containing nucleoside triphosphate hydrolases"/>
    <property type="match status" value="1"/>
</dbReference>
<dbReference type="PRINTS" id="PR00364">
    <property type="entry name" value="DISEASERSIST"/>
</dbReference>
<dbReference type="PROSITE" id="PS50043">
    <property type="entry name" value="HTH_LUXR_2"/>
    <property type="match status" value="1"/>
</dbReference>
<dbReference type="InterPro" id="IPR027417">
    <property type="entry name" value="P-loop_NTPase"/>
</dbReference>
<dbReference type="SUPFAM" id="SSF46894">
    <property type="entry name" value="C-terminal effector domain of the bipartite response regulators"/>
    <property type="match status" value="1"/>
</dbReference>
<dbReference type="InterPro" id="IPR016032">
    <property type="entry name" value="Sig_transdc_resp-reg_C-effctor"/>
</dbReference>
<dbReference type="EMBL" id="JAGIOO010000001">
    <property type="protein sequence ID" value="MBP2472220.1"/>
    <property type="molecule type" value="Genomic_DNA"/>
</dbReference>
<dbReference type="Gene3D" id="1.10.10.10">
    <property type="entry name" value="Winged helix-like DNA-binding domain superfamily/Winged helix DNA-binding domain"/>
    <property type="match status" value="1"/>
</dbReference>